<evidence type="ECO:0000259" key="2">
    <source>
        <dbReference type="Pfam" id="PF07589"/>
    </source>
</evidence>
<name>A0A081C2L2_VECG1</name>
<feature type="domain" description="Ice-binding protein C-terminal" evidence="2">
    <location>
        <begin position="202"/>
        <end position="225"/>
    </location>
</feature>
<keyword evidence="1" id="KW-0732">Signal</keyword>
<dbReference type="NCBIfam" id="TIGR02595">
    <property type="entry name" value="PEP_CTERM"/>
    <property type="match status" value="1"/>
</dbReference>
<accession>A0A081C2L2</accession>
<evidence type="ECO:0000256" key="1">
    <source>
        <dbReference type="SAM" id="SignalP"/>
    </source>
</evidence>
<organism evidence="3">
    <name type="scientific">Vecturithrix granuli</name>
    <dbReference type="NCBI Taxonomy" id="1499967"/>
    <lineage>
        <taxon>Bacteria</taxon>
        <taxon>Candidatus Moduliflexota</taxon>
        <taxon>Candidatus Vecturitrichia</taxon>
        <taxon>Candidatus Vecturitrichales</taxon>
        <taxon>Candidatus Vecturitrichaceae</taxon>
        <taxon>Candidatus Vecturithrix</taxon>
    </lineage>
</organism>
<reference evidence="3" key="1">
    <citation type="journal article" date="2015" name="PeerJ">
        <title>First genomic representation of candidate bacterial phylum KSB3 points to enhanced environmental sensing as a trigger of wastewater bulking.</title>
        <authorList>
            <person name="Sekiguchi Y."/>
            <person name="Ohashi A."/>
            <person name="Parks D.H."/>
            <person name="Yamauchi T."/>
            <person name="Tyson G.W."/>
            <person name="Hugenholtz P."/>
        </authorList>
    </citation>
    <scope>NUCLEOTIDE SEQUENCE [LARGE SCALE GENOMIC DNA]</scope>
</reference>
<dbReference type="InterPro" id="IPR013424">
    <property type="entry name" value="Ice-binding_C"/>
</dbReference>
<evidence type="ECO:0000313" key="4">
    <source>
        <dbReference type="Proteomes" id="UP000030661"/>
    </source>
</evidence>
<dbReference type="AlphaFoldDB" id="A0A081C2L2"/>
<gene>
    <name evidence="3" type="ORF">U27_05792</name>
</gene>
<dbReference type="EMBL" id="DF820468">
    <property type="protein sequence ID" value="GAK58817.1"/>
    <property type="molecule type" value="Genomic_DNA"/>
</dbReference>
<sequence length="228" mass="25232">MKKLVSVVVVLVVLALLPAISQAMSMTFDRFTSSNMFSTGKMDVSLRDDDGNLINDGEWFPAFCVDHNQSISVGNTHSEYVRPSEYARVSNFLDDQIGLKTAWLFDTFYKENASSIETTALQLALWKLSDNYSANPTNNTQRAAVALANSYLSGLNTDFGSADFEYLDRHYLIFTSGTRQDLIVKTGDLWPEPETPETPVTPVPEPGTLLLLGLGLLGILGFAKKYQK</sequence>
<dbReference type="HOGENOM" id="CLU_1212869_0_0_0"/>
<proteinExistence type="predicted"/>
<evidence type="ECO:0000313" key="3">
    <source>
        <dbReference type="EMBL" id="GAK58817.1"/>
    </source>
</evidence>
<protein>
    <recommendedName>
        <fullName evidence="2">Ice-binding protein C-terminal domain-containing protein</fullName>
    </recommendedName>
</protein>
<dbReference type="Proteomes" id="UP000030661">
    <property type="component" value="Unassembled WGS sequence"/>
</dbReference>
<feature type="signal peptide" evidence="1">
    <location>
        <begin position="1"/>
        <end position="23"/>
    </location>
</feature>
<keyword evidence="4" id="KW-1185">Reference proteome</keyword>
<dbReference type="Pfam" id="PF07589">
    <property type="entry name" value="PEP-CTERM"/>
    <property type="match status" value="1"/>
</dbReference>
<feature type="chain" id="PRO_5001755494" description="Ice-binding protein C-terminal domain-containing protein" evidence="1">
    <location>
        <begin position="24"/>
        <end position="228"/>
    </location>
</feature>